<evidence type="ECO:0000313" key="6">
    <source>
        <dbReference type="EMBL" id="KAJ0986176.1"/>
    </source>
</evidence>
<organism evidence="6 7">
    <name type="scientific">Dioscorea zingiberensis</name>
    <dbReference type="NCBI Taxonomy" id="325984"/>
    <lineage>
        <taxon>Eukaryota</taxon>
        <taxon>Viridiplantae</taxon>
        <taxon>Streptophyta</taxon>
        <taxon>Embryophyta</taxon>
        <taxon>Tracheophyta</taxon>
        <taxon>Spermatophyta</taxon>
        <taxon>Magnoliopsida</taxon>
        <taxon>Liliopsida</taxon>
        <taxon>Dioscoreales</taxon>
        <taxon>Dioscoreaceae</taxon>
        <taxon>Dioscorea</taxon>
    </lineage>
</organism>
<protein>
    <recommendedName>
        <fullName evidence="5">Thioredoxin domain-containing protein</fullName>
    </recommendedName>
</protein>
<dbReference type="SUPFAM" id="SSF48439">
    <property type="entry name" value="Protein prenylyltransferase"/>
    <property type="match status" value="1"/>
</dbReference>
<evidence type="ECO:0000259" key="5">
    <source>
        <dbReference type="Pfam" id="PF00085"/>
    </source>
</evidence>
<dbReference type="GO" id="GO:0006950">
    <property type="term" value="P:response to stress"/>
    <property type="evidence" value="ECO:0007669"/>
    <property type="project" value="UniProtKB-ARBA"/>
</dbReference>
<gene>
    <name evidence="6" type="ORF">J5N97_004532</name>
</gene>
<dbReference type="Pfam" id="PF13432">
    <property type="entry name" value="TPR_16"/>
    <property type="match status" value="1"/>
</dbReference>
<feature type="repeat" description="TPR" evidence="3">
    <location>
        <begin position="232"/>
        <end position="265"/>
    </location>
</feature>
<dbReference type="OrthoDB" id="2121326at2759"/>
<dbReference type="InterPro" id="IPR019734">
    <property type="entry name" value="TPR_rpt"/>
</dbReference>
<dbReference type="Pfam" id="PF13181">
    <property type="entry name" value="TPR_8"/>
    <property type="match status" value="1"/>
</dbReference>
<dbReference type="GO" id="GO:0005737">
    <property type="term" value="C:cytoplasm"/>
    <property type="evidence" value="ECO:0007669"/>
    <property type="project" value="TreeGrafter"/>
</dbReference>
<dbReference type="PANTHER" id="PTHR46050:SF29">
    <property type="entry name" value="TPR REPEAT-CONTAINING THIOREDOXIN TTL4"/>
    <property type="match status" value="1"/>
</dbReference>
<dbReference type="PANTHER" id="PTHR46050">
    <property type="entry name" value="TPR REPEAT-CONTAINING THIOREDOXIN"/>
    <property type="match status" value="1"/>
</dbReference>
<keyword evidence="7" id="KW-1185">Reference proteome</keyword>
<dbReference type="InterPro" id="IPR011990">
    <property type="entry name" value="TPR-like_helical_dom_sf"/>
</dbReference>
<evidence type="ECO:0000256" key="2">
    <source>
        <dbReference type="ARBA" id="ARBA00022803"/>
    </source>
</evidence>
<evidence type="ECO:0000256" key="1">
    <source>
        <dbReference type="ARBA" id="ARBA00022737"/>
    </source>
</evidence>
<name>A0A9D5HRW6_9LILI</name>
<dbReference type="PROSITE" id="PS50005">
    <property type="entry name" value="TPR"/>
    <property type="match status" value="3"/>
</dbReference>
<comment type="caution">
    <text evidence="6">The sequence shown here is derived from an EMBL/GenBank/DDBJ whole genome shotgun (WGS) entry which is preliminary data.</text>
</comment>
<feature type="compositionally biased region" description="Low complexity" evidence="4">
    <location>
        <begin position="53"/>
        <end position="64"/>
    </location>
</feature>
<dbReference type="Pfam" id="PF13174">
    <property type="entry name" value="TPR_6"/>
    <property type="match status" value="1"/>
</dbReference>
<sequence length="670" mass="72159">MSNIQKLGALSNRFHADLCLDGNGNKPDSKDFADLGSPVSPLRTARAAATHTSSSSSSSGSVSGKPQHNAAVRRGSDGCAAGRLSHSGELSASGESSPTGFPSRPGHRRSGSGPLIYSSGGGGSNSTASSPVTNVLPAGNICPSGKIGKPGMMSRTPARNDVLGSGTGNYGHGSIMRGGASKADVGAASTKPMASLNPEGLTRAGNEHYKKGEFPDALKLYNRAAAMCPDNAACRYNKAAALTGLGRLPEAVKEFEEAVRLDPAYSRAHHRLFALHLRLGQVEFARRHLFMASQQPDPVELQKLQEVERHLRRCEDSRKASDWKSALRECDAAIAAGADSSPLLNSLKAEALLHLHHLKDAESAISNASKFFTSSPSNLQTKFIGTLTESYVYIVSAQVEMALGRFDNAVNMAEKAKQIDPRNIELTMILSNVRSVAKARVQGNALFNAGKFAEACIAYGEGLKYDPSNSVLHCNRAACRSKLGQWEKSVEDCNEALKTQPNYTKALLRRAASYGKLERWSEAVRDYEVLRKELPDENEVAESLFRAQVALKKSRGEEVSNMKFGGEVEEINGIEQFRTAIALPGVSVVHFVAMSNTQCTKIAPFVDLLCSRYPSVNFLKVDINESPAVARAENVMIVPTFKIYKNGTKVKEMICPSQQVLECSVRHYGL</sequence>
<dbReference type="AlphaFoldDB" id="A0A9D5HRW6"/>
<dbReference type="EMBL" id="JAGGNH010000001">
    <property type="protein sequence ID" value="KAJ0986176.1"/>
    <property type="molecule type" value="Genomic_DNA"/>
</dbReference>
<dbReference type="Pfam" id="PF00085">
    <property type="entry name" value="Thioredoxin"/>
    <property type="match status" value="1"/>
</dbReference>
<feature type="compositionally biased region" description="Polar residues" evidence="4">
    <location>
        <begin position="88"/>
        <end position="100"/>
    </location>
</feature>
<feature type="repeat" description="TPR" evidence="3">
    <location>
        <begin position="390"/>
        <end position="423"/>
    </location>
</feature>
<accession>A0A9D5HRW6</accession>
<dbReference type="FunFam" id="3.40.30.10:FF:000211">
    <property type="entry name" value="TPR repeat-containing thioredoxin TTL4"/>
    <property type="match status" value="1"/>
</dbReference>
<dbReference type="Gene3D" id="1.25.40.10">
    <property type="entry name" value="Tetratricopeptide repeat domain"/>
    <property type="match status" value="1"/>
</dbReference>
<dbReference type="SUPFAM" id="SSF52833">
    <property type="entry name" value="Thioredoxin-like"/>
    <property type="match status" value="1"/>
</dbReference>
<evidence type="ECO:0000313" key="7">
    <source>
        <dbReference type="Proteomes" id="UP001085076"/>
    </source>
</evidence>
<dbReference type="InterPro" id="IPR013766">
    <property type="entry name" value="Thioredoxin_domain"/>
</dbReference>
<dbReference type="Proteomes" id="UP001085076">
    <property type="component" value="Miscellaneous, Linkage group lg01"/>
</dbReference>
<evidence type="ECO:0000256" key="3">
    <source>
        <dbReference type="PROSITE-ProRule" id="PRU00339"/>
    </source>
</evidence>
<dbReference type="SMART" id="SM00028">
    <property type="entry name" value="TPR"/>
    <property type="match status" value="6"/>
</dbReference>
<feature type="region of interest" description="Disordered" evidence="4">
    <location>
        <begin position="17"/>
        <end position="139"/>
    </location>
</feature>
<proteinExistence type="predicted"/>
<evidence type="ECO:0000256" key="4">
    <source>
        <dbReference type="SAM" id="MobiDB-lite"/>
    </source>
</evidence>
<feature type="repeat" description="TPR" evidence="3">
    <location>
        <begin position="198"/>
        <end position="231"/>
    </location>
</feature>
<dbReference type="InterPro" id="IPR036249">
    <property type="entry name" value="Thioredoxin-like_sf"/>
</dbReference>
<dbReference type="CDD" id="cd02947">
    <property type="entry name" value="TRX_family"/>
    <property type="match status" value="1"/>
</dbReference>
<dbReference type="InterPro" id="IPR044534">
    <property type="entry name" value="TTL1-4"/>
</dbReference>
<reference evidence="6" key="2">
    <citation type="journal article" date="2022" name="Hortic Res">
        <title>The genome of Dioscorea zingiberensis sheds light on the biosynthesis, origin and evolution of the medicinally important diosgenin saponins.</title>
        <authorList>
            <person name="Li Y."/>
            <person name="Tan C."/>
            <person name="Li Z."/>
            <person name="Guo J."/>
            <person name="Li S."/>
            <person name="Chen X."/>
            <person name="Wang C."/>
            <person name="Dai X."/>
            <person name="Yang H."/>
            <person name="Song W."/>
            <person name="Hou L."/>
            <person name="Xu J."/>
            <person name="Tong Z."/>
            <person name="Xu A."/>
            <person name="Yuan X."/>
            <person name="Wang W."/>
            <person name="Yang Q."/>
            <person name="Chen L."/>
            <person name="Sun Z."/>
            <person name="Wang K."/>
            <person name="Pan B."/>
            <person name="Chen J."/>
            <person name="Bao Y."/>
            <person name="Liu F."/>
            <person name="Qi X."/>
            <person name="Gang D.R."/>
            <person name="Wen J."/>
            <person name="Li J."/>
        </authorList>
    </citation>
    <scope>NUCLEOTIDE SEQUENCE</scope>
    <source>
        <strain evidence="6">Dzin_1.0</strain>
    </source>
</reference>
<dbReference type="SUPFAM" id="SSF48452">
    <property type="entry name" value="TPR-like"/>
    <property type="match status" value="1"/>
</dbReference>
<reference evidence="6" key="1">
    <citation type="submission" date="2021-03" db="EMBL/GenBank/DDBJ databases">
        <authorList>
            <person name="Li Z."/>
            <person name="Yang C."/>
        </authorList>
    </citation>
    <scope>NUCLEOTIDE SEQUENCE</scope>
    <source>
        <strain evidence="6">Dzin_1.0</strain>
        <tissue evidence="6">Leaf</tissue>
    </source>
</reference>
<keyword evidence="1" id="KW-0677">Repeat</keyword>
<feature type="domain" description="Thioredoxin" evidence="5">
    <location>
        <begin position="575"/>
        <end position="657"/>
    </location>
</feature>
<keyword evidence="2 3" id="KW-0802">TPR repeat</keyword>
<dbReference type="Gene3D" id="3.40.30.10">
    <property type="entry name" value="Glutaredoxin"/>
    <property type="match status" value="1"/>
</dbReference>